<dbReference type="AlphaFoldDB" id="W2PJL4"/>
<dbReference type="EMBL" id="KI669629">
    <property type="protein sequence ID" value="ETN01213.1"/>
    <property type="molecule type" value="Genomic_DNA"/>
</dbReference>
<accession>W2PJL4</accession>
<evidence type="ECO:0000313" key="1">
    <source>
        <dbReference type="EMBL" id="ETN01213.1"/>
    </source>
</evidence>
<organism evidence="1 2">
    <name type="scientific">Phytophthora nicotianae (strain INRA-310)</name>
    <name type="common">Phytophthora parasitica</name>
    <dbReference type="NCBI Taxonomy" id="761204"/>
    <lineage>
        <taxon>Eukaryota</taxon>
        <taxon>Sar</taxon>
        <taxon>Stramenopiles</taxon>
        <taxon>Oomycota</taxon>
        <taxon>Peronosporomycetes</taxon>
        <taxon>Peronosporales</taxon>
        <taxon>Peronosporaceae</taxon>
        <taxon>Phytophthora</taxon>
    </lineage>
</organism>
<dbReference type="VEuPathDB" id="FungiDB:PPTG_17623"/>
<evidence type="ECO:0000313" key="2">
    <source>
        <dbReference type="Proteomes" id="UP000018817"/>
    </source>
</evidence>
<protein>
    <submittedName>
        <fullName evidence="1">Uncharacterized protein</fullName>
    </submittedName>
</protein>
<dbReference type="GeneID" id="20186594"/>
<dbReference type="RefSeq" id="XP_008913540.1">
    <property type="nucleotide sequence ID" value="XM_008915292.1"/>
</dbReference>
<name>W2PJL4_PHYN3</name>
<gene>
    <name evidence="1" type="ORF">PPTG_17623</name>
</gene>
<reference evidence="1 2" key="2">
    <citation type="submission" date="2013-11" db="EMBL/GenBank/DDBJ databases">
        <title>The Genome Sequence of Phytophthora parasitica INRA-310.</title>
        <authorList>
            <consortium name="The Broad Institute Genomics Platform"/>
            <person name="Russ C."/>
            <person name="Tyler B."/>
            <person name="Panabieres F."/>
            <person name="Shan W."/>
            <person name="Tripathy S."/>
            <person name="Grunwald N."/>
            <person name="Machado M."/>
            <person name="Johnson C.S."/>
            <person name="Arredondo F."/>
            <person name="Hong C."/>
            <person name="Coffey M."/>
            <person name="Young S.K."/>
            <person name="Zeng Q."/>
            <person name="Gargeya S."/>
            <person name="Fitzgerald M."/>
            <person name="Abouelleil A."/>
            <person name="Alvarado L."/>
            <person name="Chapman S.B."/>
            <person name="Gainer-Dewar J."/>
            <person name="Goldberg J."/>
            <person name="Griggs A."/>
            <person name="Gujja S."/>
            <person name="Hansen M."/>
            <person name="Howarth C."/>
            <person name="Imamovic A."/>
            <person name="Ireland A."/>
            <person name="Larimer J."/>
            <person name="McCowan C."/>
            <person name="Murphy C."/>
            <person name="Pearson M."/>
            <person name="Poon T.W."/>
            <person name="Priest M."/>
            <person name="Roberts A."/>
            <person name="Saif S."/>
            <person name="Shea T."/>
            <person name="Sykes S."/>
            <person name="Wortman J."/>
            <person name="Nusbaum C."/>
            <person name="Birren B."/>
        </authorList>
    </citation>
    <scope>NUCLEOTIDE SEQUENCE [LARGE SCALE GENOMIC DNA]</scope>
    <source>
        <strain evidence="1 2">INRA-310</strain>
    </source>
</reference>
<reference evidence="2" key="1">
    <citation type="submission" date="2011-12" db="EMBL/GenBank/DDBJ databases">
        <authorList>
            <consortium name="The Broad Institute Genome Sequencing Platform"/>
            <person name="Russ C."/>
            <person name="Tyler B."/>
            <person name="Panabieres F."/>
            <person name="Shan W."/>
            <person name="Tripathy S."/>
            <person name="Grunwald N."/>
            <person name="Machado M."/>
            <person name="Young S.K."/>
            <person name="Zeng Q."/>
            <person name="Gargeya S."/>
            <person name="Fitzgerald M."/>
            <person name="Haas B."/>
            <person name="Abouelleil A."/>
            <person name="Alvarado L."/>
            <person name="Arachchi H.M."/>
            <person name="Berlin A."/>
            <person name="Chapman S.B."/>
            <person name="Gearin G."/>
            <person name="Goldberg J."/>
            <person name="Griggs A."/>
            <person name="Gujja S."/>
            <person name="Hansen M."/>
            <person name="Heiman D."/>
            <person name="Howarth C."/>
            <person name="Larimer J."/>
            <person name="Lui A."/>
            <person name="MacDonald P.J.P."/>
            <person name="McCowen C."/>
            <person name="Montmayeur A."/>
            <person name="Murphy C."/>
            <person name="Neiman D."/>
            <person name="Pearson M."/>
            <person name="Priest M."/>
            <person name="Roberts A."/>
            <person name="Saif S."/>
            <person name="Shea T."/>
            <person name="Sisk P."/>
            <person name="Stolte C."/>
            <person name="Sykes S."/>
            <person name="Wortman J."/>
            <person name="Nusbaum C."/>
            <person name="Birren B."/>
        </authorList>
    </citation>
    <scope>NUCLEOTIDE SEQUENCE [LARGE SCALE GENOMIC DNA]</scope>
    <source>
        <strain evidence="2">INRA-310</strain>
    </source>
</reference>
<sequence length="135" mass="14887">MRSLEEAREKASSPWVASWRTSRQTPSTHYCSSASHCCTPSTCGCSSCPFSHLSSTACSLPCCVVSCPRTRMSANMPRVSGFSFEILPCHHYPMAHTGFPIESKIFKLFYIGHLRCTALIVVSFSTPKSSHCKET</sequence>
<dbReference type="Proteomes" id="UP000018817">
    <property type="component" value="Unassembled WGS sequence"/>
</dbReference>
<proteinExistence type="predicted"/>